<protein>
    <recommendedName>
        <fullName evidence="3">ATP-dependent DNA ligase family profile domain-containing protein</fullName>
    </recommendedName>
</protein>
<dbReference type="CDD" id="cd07906">
    <property type="entry name" value="Adenylation_DNA_ligase_LigD_LigC"/>
    <property type="match status" value="1"/>
</dbReference>
<dbReference type="SUPFAM" id="SSF56091">
    <property type="entry name" value="DNA ligase/mRNA capping enzyme, catalytic domain"/>
    <property type="match status" value="1"/>
</dbReference>
<dbReference type="AlphaFoldDB" id="A0A7X1YAA9"/>
<reference evidence="4 5" key="1">
    <citation type="submission" date="2019-10" db="EMBL/GenBank/DDBJ databases">
        <title>Evaluation of single-gene subtyping targets for Pseudomonas.</title>
        <authorList>
            <person name="Reichler S.J."/>
            <person name="Orsi R.H."/>
            <person name="Wiedmann M."/>
            <person name="Martin N.H."/>
            <person name="Murphy S.I."/>
        </authorList>
    </citation>
    <scope>NUCLEOTIDE SEQUENCE [LARGE SCALE GENOMIC DNA]</scope>
    <source>
        <strain evidence="4 5">FSL R10-2107</strain>
    </source>
</reference>
<keyword evidence="5" id="KW-1185">Reference proteome</keyword>
<dbReference type="GO" id="GO:0006310">
    <property type="term" value="P:DNA recombination"/>
    <property type="evidence" value="ECO:0007669"/>
    <property type="project" value="InterPro"/>
</dbReference>
<comment type="caution">
    <text evidence="4">The sequence shown here is derived from an EMBL/GenBank/DDBJ whole genome shotgun (WGS) entry which is preliminary data.</text>
</comment>
<dbReference type="GO" id="GO:0005524">
    <property type="term" value="F:ATP binding"/>
    <property type="evidence" value="ECO:0007669"/>
    <property type="project" value="InterPro"/>
</dbReference>
<dbReference type="Gene3D" id="3.30.1490.70">
    <property type="match status" value="1"/>
</dbReference>
<dbReference type="Pfam" id="PF01068">
    <property type="entry name" value="DNA_ligase_A_M"/>
    <property type="match status" value="1"/>
</dbReference>
<evidence type="ECO:0000259" key="3">
    <source>
        <dbReference type="Pfam" id="PF01068"/>
    </source>
</evidence>
<dbReference type="GO" id="GO:0006281">
    <property type="term" value="P:DNA repair"/>
    <property type="evidence" value="ECO:0007669"/>
    <property type="project" value="InterPro"/>
</dbReference>
<dbReference type="GO" id="GO:0003910">
    <property type="term" value="F:DNA ligase (ATP) activity"/>
    <property type="evidence" value="ECO:0007669"/>
    <property type="project" value="InterPro"/>
</dbReference>
<evidence type="ECO:0000256" key="2">
    <source>
        <dbReference type="ARBA" id="ARBA00022598"/>
    </source>
</evidence>
<dbReference type="RefSeq" id="WP_153351531.1">
    <property type="nucleotide sequence ID" value="NZ_WIVX01000110.1"/>
</dbReference>
<evidence type="ECO:0000313" key="4">
    <source>
        <dbReference type="EMBL" id="MQU33474.1"/>
    </source>
</evidence>
<gene>
    <name evidence="4" type="ORF">GHO30_19155</name>
</gene>
<feature type="domain" description="ATP-dependent DNA ligase family profile" evidence="3">
    <location>
        <begin position="25"/>
        <end position="178"/>
    </location>
</feature>
<dbReference type="EMBL" id="WIVX01000110">
    <property type="protein sequence ID" value="MQU33474.1"/>
    <property type="molecule type" value="Genomic_DNA"/>
</dbReference>
<dbReference type="PANTHER" id="PTHR45674:SF4">
    <property type="entry name" value="DNA LIGASE 1"/>
    <property type="match status" value="1"/>
</dbReference>
<dbReference type="InterPro" id="IPR012310">
    <property type="entry name" value="DNA_ligase_ATP-dep_cent"/>
</dbReference>
<evidence type="ECO:0000256" key="1">
    <source>
        <dbReference type="ARBA" id="ARBA00007572"/>
    </source>
</evidence>
<name>A0A7X1YAA9_9PSED</name>
<dbReference type="Proteomes" id="UP000470186">
    <property type="component" value="Unassembled WGS sequence"/>
</dbReference>
<proteinExistence type="inferred from homology"/>
<accession>A0A7X1YAA9</accession>
<sequence>MARAKMSPCPAKIAPQLVSLATSPPPGKWLYEVKLDGWRMLARCDQVVRLFTRNGFDWTKRMPRLAKELATLKVDSAWIDGEVIVLNEEGLPVFQPLQSAFNTGKTDHLIYFGFDLLFLNGADLRDLPVEIRREQLRELIENASLEHVRFSETLDVDPRHLLENIRRLGMEGIVGKRAGCEIALHLTT</sequence>
<keyword evidence="2" id="KW-0436">Ligase</keyword>
<organism evidence="4 5">
    <name type="scientific">Pseudomonas helleri</name>
    <dbReference type="NCBI Taxonomy" id="1608996"/>
    <lineage>
        <taxon>Bacteria</taxon>
        <taxon>Pseudomonadati</taxon>
        <taxon>Pseudomonadota</taxon>
        <taxon>Gammaproteobacteria</taxon>
        <taxon>Pseudomonadales</taxon>
        <taxon>Pseudomonadaceae</taxon>
        <taxon>Pseudomonas</taxon>
    </lineage>
</organism>
<dbReference type="PANTHER" id="PTHR45674">
    <property type="entry name" value="DNA LIGASE 1/3 FAMILY MEMBER"/>
    <property type="match status" value="1"/>
</dbReference>
<dbReference type="Gene3D" id="3.30.470.30">
    <property type="entry name" value="DNA ligase/mRNA capping enzyme"/>
    <property type="match status" value="1"/>
</dbReference>
<evidence type="ECO:0000313" key="5">
    <source>
        <dbReference type="Proteomes" id="UP000470186"/>
    </source>
</evidence>
<comment type="similarity">
    <text evidence="1">Belongs to the ATP-dependent DNA ligase family.</text>
</comment>
<dbReference type="InterPro" id="IPR050191">
    <property type="entry name" value="ATP-dep_DNA_ligase"/>
</dbReference>